<gene>
    <name evidence="2" type="ORF">Zm00014a_009230</name>
</gene>
<proteinExistence type="predicted"/>
<feature type="transmembrane region" description="Helical" evidence="1">
    <location>
        <begin position="123"/>
        <end position="146"/>
    </location>
</feature>
<dbReference type="EMBL" id="NCVQ01000005">
    <property type="protein sequence ID" value="PWZ26015.1"/>
    <property type="molecule type" value="Genomic_DNA"/>
</dbReference>
<evidence type="ECO:0000313" key="3">
    <source>
        <dbReference type="Proteomes" id="UP000251960"/>
    </source>
</evidence>
<organism evidence="2 3">
    <name type="scientific">Zea mays</name>
    <name type="common">Maize</name>
    <dbReference type="NCBI Taxonomy" id="4577"/>
    <lineage>
        <taxon>Eukaryota</taxon>
        <taxon>Viridiplantae</taxon>
        <taxon>Streptophyta</taxon>
        <taxon>Embryophyta</taxon>
        <taxon>Tracheophyta</taxon>
        <taxon>Spermatophyta</taxon>
        <taxon>Magnoliopsida</taxon>
        <taxon>Liliopsida</taxon>
        <taxon>Poales</taxon>
        <taxon>Poaceae</taxon>
        <taxon>PACMAD clade</taxon>
        <taxon>Panicoideae</taxon>
        <taxon>Andropogonodae</taxon>
        <taxon>Andropogoneae</taxon>
        <taxon>Tripsacinae</taxon>
        <taxon>Zea</taxon>
    </lineage>
</organism>
<comment type="caution">
    <text evidence="2">The sequence shown here is derived from an EMBL/GenBank/DDBJ whole genome shotgun (WGS) entry which is preliminary data.</text>
</comment>
<protein>
    <recommendedName>
        <fullName evidence="4">Glycine-rich protein</fullName>
    </recommendedName>
</protein>
<evidence type="ECO:0000256" key="1">
    <source>
        <dbReference type="SAM" id="Phobius"/>
    </source>
</evidence>
<dbReference type="PANTHER" id="PTHR34201:SF8">
    <property type="entry name" value="EXPRESSED PROTEIN"/>
    <property type="match status" value="1"/>
</dbReference>
<evidence type="ECO:0000313" key="2">
    <source>
        <dbReference type="EMBL" id="PWZ26015.1"/>
    </source>
</evidence>
<keyword evidence="1" id="KW-1133">Transmembrane helix</keyword>
<dbReference type="Proteomes" id="UP000251960">
    <property type="component" value="Chromosome 4"/>
</dbReference>
<name>A0A3L6EYV9_MAIZE</name>
<evidence type="ECO:0008006" key="4">
    <source>
        <dbReference type="Google" id="ProtNLM"/>
    </source>
</evidence>
<sequence>MDLFGESIEGHPLWFKPKTFLYAGFSLNTYRQNRFYVPLDSLTVELCSFLAMLRAEKPQLAPRGLPRLLLSKKPWKPRRKQNWEGEKILMGTKKQGGGGGNQKVLLWRLPVVTSKELGKIGPALGIGIGCGAGAGIGFFGGAGLGYGFPGLTLGFGVGAGCGVGIGFGYGLGKGIAYDEKKKYSNVGKMFQEAPHFPMDTVGALFDELVINTKKLVTSTSKGIEKWR</sequence>
<dbReference type="ExpressionAtlas" id="A0A3L6EYV9">
    <property type="expression patterns" value="baseline and differential"/>
</dbReference>
<reference evidence="2 3" key="1">
    <citation type="journal article" date="2018" name="Nat. Genet.">
        <title>Extensive intraspecific gene order and gene structural variations between Mo17 and other maize genomes.</title>
        <authorList>
            <person name="Sun S."/>
            <person name="Zhou Y."/>
            <person name="Chen J."/>
            <person name="Shi J."/>
            <person name="Zhao H."/>
            <person name="Zhao H."/>
            <person name="Song W."/>
            <person name="Zhang M."/>
            <person name="Cui Y."/>
            <person name="Dong X."/>
            <person name="Liu H."/>
            <person name="Ma X."/>
            <person name="Jiao Y."/>
            <person name="Wang B."/>
            <person name="Wei X."/>
            <person name="Stein J.C."/>
            <person name="Glaubitz J.C."/>
            <person name="Lu F."/>
            <person name="Yu G."/>
            <person name="Liang C."/>
            <person name="Fengler K."/>
            <person name="Li B."/>
            <person name="Rafalski A."/>
            <person name="Schnable P.S."/>
            <person name="Ware D.H."/>
            <person name="Buckler E.S."/>
            <person name="Lai J."/>
        </authorList>
    </citation>
    <scope>NUCLEOTIDE SEQUENCE [LARGE SCALE GENOMIC DNA]</scope>
    <source>
        <strain evidence="3">cv. Missouri 17</strain>
        <tissue evidence="2">Seedling</tissue>
    </source>
</reference>
<feature type="transmembrane region" description="Helical" evidence="1">
    <location>
        <begin position="152"/>
        <end position="172"/>
    </location>
</feature>
<keyword evidence="1" id="KW-0472">Membrane</keyword>
<dbReference type="InterPro" id="IPR053288">
    <property type="entry name" value="TGD_Bridge_Protein"/>
</dbReference>
<keyword evidence="1" id="KW-0812">Transmembrane</keyword>
<dbReference type="PANTHER" id="PTHR34201">
    <property type="entry name" value="GLYCINE-RICH PROTEIN"/>
    <property type="match status" value="1"/>
</dbReference>
<dbReference type="AlphaFoldDB" id="A0A3L6EYV9"/>
<accession>A0A3L6EYV9</accession>